<dbReference type="AlphaFoldDB" id="A0A1V1FIX5"/>
<evidence type="ECO:0000256" key="4">
    <source>
        <dbReference type="ARBA" id="ARBA00022638"/>
    </source>
</evidence>
<dbReference type="PRINTS" id="PR00137">
    <property type="entry name" value="LYSOZYME"/>
</dbReference>
<comment type="similarity">
    <text evidence="2 7">Belongs to the glycosyl hydrolase 22 family.</text>
</comment>
<keyword evidence="8" id="KW-0732">Signal</keyword>
<feature type="chain" id="PRO_5012007710" description="lysozyme" evidence="8">
    <location>
        <begin position="21"/>
        <end position="137"/>
    </location>
</feature>
<dbReference type="Gene3D" id="1.10.530.10">
    <property type="match status" value="1"/>
</dbReference>
<keyword evidence="6" id="KW-0326">Glycosidase</keyword>
<keyword evidence="5" id="KW-1015">Disulfide bond</keyword>
<dbReference type="SUPFAM" id="SSF53955">
    <property type="entry name" value="Lysozyme-like"/>
    <property type="match status" value="1"/>
</dbReference>
<dbReference type="GO" id="GO:0031640">
    <property type="term" value="P:killing of cells of another organism"/>
    <property type="evidence" value="ECO:0007669"/>
    <property type="project" value="UniProtKB-KW"/>
</dbReference>
<evidence type="ECO:0000256" key="3">
    <source>
        <dbReference type="ARBA" id="ARBA00012732"/>
    </source>
</evidence>
<dbReference type="PANTHER" id="PTHR11407">
    <property type="entry name" value="LYSOZYME C"/>
    <property type="match status" value="1"/>
</dbReference>
<dbReference type="InterPro" id="IPR000974">
    <property type="entry name" value="Glyco_hydro_22_lys"/>
</dbReference>
<dbReference type="GO" id="GO:0003796">
    <property type="term" value="F:lysozyme activity"/>
    <property type="evidence" value="ECO:0007669"/>
    <property type="project" value="UniProtKB-EC"/>
</dbReference>
<keyword evidence="4" id="KW-0081">Bacteriolytic enzyme</keyword>
<feature type="signal peptide" evidence="8">
    <location>
        <begin position="1"/>
        <end position="20"/>
    </location>
</feature>
<dbReference type="FunFam" id="1.10.530.10:FF:000001">
    <property type="entry name" value="Lysozyme C"/>
    <property type="match status" value="1"/>
</dbReference>
<dbReference type="GO" id="GO:0042742">
    <property type="term" value="P:defense response to bacterium"/>
    <property type="evidence" value="ECO:0007669"/>
    <property type="project" value="UniProtKB-KW"/>
</dbReference>
<evidence type="ECO:0000256" key="2">
    <source>
        <dbReference type="ARBA" id="ARBA00010859"/>
    </source>
</evidence>
<dbReference type="Pfam" id="PF00062">
    <property type="entry name" value="Lys"/>
    <property type="match status" value="1"/>
</dbReference>
<dbReference type="PROSITE" id="PS51348">
    <property type="entry name" value="GLYCOSYL_HYDROL_F22_2"/>
    <property type="match status" value="1"/>
</dbReference>
<dbReference type="EMBL" id="FX985421">
    <property type="protein sequence ID" value="BAX07434.1"/>
    <property type="molecule type" value="mRNA"/>
</dbReference>
<evidence type="ECO:0000256" key="8">
    <source>
        <dbReference type="SAM" id="SignalP"/>
    </source>
</evidence>
<dbReference type="PANTHER" id="PTHR11407:SF63">
    <property type="entry name" value="LYSOZYME C"/>
    <property type="match status" value="1"/>
</dbReference>
<dbReference type="InterPro" id="IPR001916">
    <property type="entry name" value="Glyco_hydro_22"/>
</dbReference>
<protein>
    <recommendedName>
        <fullName evidence="3">lysozyme</fullName>
        <ecNumber evidence="3">3.2.1.17</ecNumber>
    </recommendedName>
</protein>
<evidence type="ECO:0000256" key="7">
    <source>
        <dbReference type="RuleBase" id="RU004440"/>
    </source>
</evidence>
<dbReference type="SMART" id="SM00263">
    <property type="entry name" value="LYZ1"/>
    <property type="match status" value="1"/>
</dbReference>
<feature type="domain" description="Glycosyl hydrolases family 22 (GH22)" evidence="9">
    <location>
        <begin position="91"/>
        <end position="109"/>
    </location>
</feature>
<reference evidence="10" key="1">
    <citation type="journal article" date="2017" name="PLoS ONE">
        <title>Caste-, sex-, and age-dependent expression of immune-related genes in a Japanese subterranean termite, Reticulitermes speratus.</title>
        <authorList>
            <person name="Mitaka Y."/>
            <person name="Kobayashi K."/>
            <person name="Matsuura K."/>
        </authorList>
    </citation>
    <scope>NUCLEOTIDE SEQUENCE</scope>
    <source>
        <tissue evidence="10">Whole body</tissue>
    </source>
</reference>
<organism evidence="10">
    <name type="scientific">Reticulitermes speratus</name>
    <dbReference type="NCBI Taxonomy" id="60591"/>
    <lineage>
        <taxon>Eukaryota</taxon>
        <taxon>Metazoa</taxon>
        <taxon>Ecdysozoa</taxon>
        <taxon>Arthropoda</taxon>
        <taxon>Hexapoda</taxon>
        <taxon>Insecta</taxon>
        <taxon>Pterygota</taxon>
        <taxon>Neoptera</taxon>
        <taxon>Polyneoptera</taxon>
        <taxon>Dictyoptera</taxon>
        <taxon>Blattodea</taxon>
        <taxon>Blattoidea</taxon>
        <taxon>Termitoidae</taxon>
        <taxon>Rhinotermitidae</taxon>
        <taxon>Reticulitermes</taxon>
        <taxon>Frontotermes</taxon>
    </lineage>
</organism>
<evidence type="ECO:0000259" key="9">
    <source>
        <dbReference type="PROSITE" id="PS00128"/>
    </source>
</evidence>
<dbReference type="EC" id="3.2.1.17" evidence="3"/>
<evidence type="ECO:0000256" key="5">
    <source>
        <dbReference type="ARBA" id="ARBA00023157"/>
    </source>
</evidence>
<dbReference type="CDD" id="cd16899">
    <property type="entry name" value="LYZ_C_invert"/>
    <property type="match status" value="1"/>
</dbReference>
<keyword evidence="4" id="KW-0929">Antimicrobial</keyword>
<evidence type="ECO:0000256" key="6">
    <source>
        <dbReference type="ARBA" id="ARBA00023295"/>
    </source>
</evidence>
<dbReference type="PROSITE" id="PS00128">
    <property type="entry name" value="GLYCOSYL_HYDROL_F22_1"/>
    <property type="match status" value="1"/>
</dbReference>
<dbReference type="InterPro" id="IPR023346">
    <property type="entry name" value="Lysozyme-like_dom_sf"/>
</dbReference>
<sequence length="137" mass="15380">MRAVSVCMILVIVTAHTSLARVFTPCQLLSELRRQRVPENELATWICIAQRESGLNTAALSRANSDGSRDNGIFQINNRYWCRDNGRGGGCNLNCAALRNNDITDDIRCAQHIKRVQGFGAWTTYRAYCTNSVRPRC</sequence>
<dbReference type="InterPro" id="IPR019799">
    <property type="entry name" value="Glyco_hydro_22_CS"/>
</dbReference>
<gene>
    <name evidence="10" type="primary">LysP</name>
</gene>
<comment type="catalytic activity">
    <reaction evidence="1">
        <text>Hydrolysis of (1-&gt;4)-beta-linkages between N-acetylmuramic acid and N-acetyl-D-glucosamine residues in a peptidoglycan and between N-acetyl-D-glucosamine residues in chitodextrins.</text>
        <dbReference type="EC" id="3.2.1.17"/>
    </reaction>
</comment>
<keyword evidence="6" id="KW-0378">Hydrolase</keyword>
<dbReference type="PRINTS" id="PR00135">
    <property type="entry name" value="LYZLACT"/>
</dbReference>
<accession>A0A1V1FIX5</accession>
<name>A0A1V1FIX5_9NEOP</name>
<evidence type="ECO:0000313" key="10">
    <source>
        <dbReference type="EMBL" id="BAX07434.1"/>
    </source>
</evidence>
<proteinExistence type="evidence at transcript level"/>
<evidence type="ECO:0000256" key="1">
    <source>
        <dbReference type="ARBA" id="ARBA00000632"/>
    </source>
</evidence>